<sequence length="443" mass="46938">MRFSDLLGTGLASLRQRPFRTLLTVLGVVIGTAAVVVMVSLGIGMTQGYTQSVEENPGLRQVRIYSVPQDAVQMGLPTAVNQELVTYLASYPGVEAAWPTYNVEAMATVDGHTTYLSVTGVPHEAIVSRNIDFEWGDFPQQGSLGLVLGDQIGLSLFYDEITGMPIEVDFQTSTLFLQFGAMPEGPGFPGEAPPEETPKPKKLIMPIAGVRAHDEANPYGMDSFAIFAELDPLVDTLKKAMPGKPLPNQPSTADGKPMPGFVYSEIVLETTDPGAAEALMTSLRSEGWDAQSEIEWIKQAQQQALLIQAVFGGIGFISLLVAAIGIANTMMMSVYERTKEIGVMKVMGAALGDIRKIFLFESATLGFFGGLVGVLLSVGGSALINAIFGSALGGEGGPQSISLIPPWLMLGALAFSTLIGTLAGLLPAVRASRLSPLAAIRSQ</sequence>
<feature type="transmembrane region" description="Helical" evidence="7">
    <location>
        <begin position="365"/>
        <end position="388"/>
    </location>
</feature>
<dbReference type="GO" id="GO:0005886">
    <property type="term" value="C:plasma membrane"/>
    <property type="evidence" value="ECO:0007669"/>
    <property type="project" value="UniProtKB-SubCell"/>
</dbReference>
<dbReference type="InterPro" id="IPR050250">
    <property type="entry name" value="Macrolide_Exporter_MacB"/>
</dbReference>
<organism evidence="10 11">
    <name type="scientific">Tessaracoccus defluvii</name>
    <dbReference type="NCBI Taxonomy" id="1285901"/>
    <lineage>
        <taxon>Bacteria</taxon>
        <taxon>Bacillati</taxon>
        <taxon>Actinomycetota</taxon>
        <taxon>Actinomycetes</taxon>
        <taxon>Propionibacteriales</taxon>
        <taxon>Propionibacteriaceae</taxon>
        <taxon>Tessaracoccus</taxon>
    </lineage>
</organism>
<reference evidence="10 11" key="1">
    <citation type="submission" date="2020-08" db="EMBL/GenBank/DDBJ databases">
        <title>Genome sequence of Tessaracoccus defluvii JCM 17540T.</title>
        <authorList>
            <person name="Hyun D.-W."/>
            <person name="Bae J.-W."/>
        </authorList>
    </citation>
    <scope>NUCLEOTIDE SEQUENCE [LARGE SCALE GENOMIC DNA]</scope>
    <source>
        <strain evidence="10 11">JCM 17540</strain>
    </source>
</reference>
<dbReference type="RefSeq" id="WP_187722204.1">
    <property type="nucleotide sequence ID" value="NZ_BAABBL010000012.1"/>
</dbReference>
<dbReference type="InterPro" id="IPR003838">
    <property type="entry name" value="ABC3_permease_C"/>
</dbReference>
<evidence type="ECO:0000259" key="9">
    <source>
        <dbReference type="Pfam" id="PF12704"/>
    </source>
</evidence>
<evidence type="ECO:0000313" key="10">
    <source>
        <dbReference type="EMBL" id="QNP57106.1"/>
    </source>
</evidence>
<dbReference type="PANTHER" id="PTHR30572:SF4">
    <property type="entry name" value="ABC TRANSPORTER PERMEASE YTRF"/>
    <property type="match status" value="1"/>
</dbReference>
<dbReference type="GO" id="GO:0022857">
    <property type="term" value="F:transmembrane transporter activity"/>
    <property type="evidence" value="ECO:0007669"/>
    <property type="project" value="TreeGrafter"/>
</dbReference>
<evidence type="ECO:0000256" key="1">
    <source>
        <dbReference type="ARBA" id="ARBA00004651"/>
    </source>
</evidence>
<dbReference type="PANTHER" id="PTHR30572">
    <property type="entry name" value="MEMBRANE COMPONENT OF TRANSPORTER-RELATED"/>
    <property type="match status" value="1"/>
</dbReference>
<evidence type="ECO:0000256" key="4">
    <source>
        <dbReference type="ARBA" id="ARBA00022989"/>
    </source>
</evidence>
<dbReference type="EMBL" id="CP060789">
    <property type="protein sequence ID" value="QNP57106.1"/>
    <property type="molecule type" value="Genomic_DNA"/>
</dbReference>
<comment type="similarity">
    <text evidence="6">Belongs to the ABC-4 integral membrane protein family.</text>
</comment>
<evidence type="ECO:0000256" key="7">
    <source>
        <dbReference type="SAM" id="Phobius"/>
    </source>
</evidence>
<accession>A0A7H0H990</accession>
<proteinExistence type="inferred from homology"/>
<dbReference type="InterPro" id="IPR025857">
    <property type="entry name" value="MacB_PCD"/>
</dbReference>
<evidence type="ECO:0000256" key="5">
    <source>
        <dbReference type="ARBA" id="ARBA00023136"/>
    </source>
</evidence>
<dbReference type="AlphaFoldDB" id="A0A7H0H990"/>
<dbReference type="Proteomes" id="UP000516117">
    <property type="component" value="Chromosome"/>
</dbReference>
<keyword evidence="3 7" id="KW-0812">Transmembrane</keyword>
<protein>
    <submittedName>
        <fullName evidence="10">ABC transporter permease</fullName>
    </submittedName>
</protein>
<evidence type="ECO:0000313" key="11">
    <source>
        <dbReference type="Proteomes" id="UP000516117"/>
    </source>
</evidence>
<feature type="domain" description="MacB-like periplasmic core" evidence="9">
    <location>
        <begin position="21"/>
        <end position="170"/>
    </location>
</feature>
<comment type="subcellular location">
    <subcellularLocation>
        <location evidence="1">Cell membrane</location>
        <topology evidence="1">Multi-pass membrane protein</topology>
    </subcellularLocation>
</comment>
<evidence type="ECO:0000256" key="6">
    <source>
        <dbReference type="ARBA" id="ARBA00038076"/>
    </source>
</evidence>
<dbReference type="KEGG" id="tdf:H9L22_07400"/>
<feature type="transmembrane region" description="Helical" evidence="7">
    <location>
        <begin position="305"/>
        <end position="327"/>
    </location>
</feature>
<name>A0A7H0H990_9ACTN</name>
<keyword evidence="2" id="KW-1003">Cell membrane</keyword>
<dbReference type="Pfam" id="PF12704">
    <property type="entry name" value="MacB_PCD"/>
    <property type="match status" value="1"/>
</dbReference>
<evidence type="ECO:0000256" key="3">
    <source>
        <dbReference type="ARBA" id="ARBA00022692"/>
    </source>
</evidence>
<evidence type="ECO:0000256" key="2">
    <source>
        <dbReference type="ARBA" id="ARBA00022475"/>
    </source>
</evidence>
<keyword evidence="4 7" id="KW-1133">Transmembrane helix</keyword>
<feature type="transmembrane region" description="Helical" evidence="7">
    <location>
        <begin position="408"/>
        <end position="429"/>
    </location>
</feature>
<gene>
    <name evidence="10" type="ORF">H9L22_07400</name>
</gene>
<feature type="transmembrane region" description="Helical" evidence="7">
    <location>
        <begin position="21"/>
        <end position="43"/>
    </location>
</feature>
<dbReference type="Pfam" id="PF02687">
    <property type="entry name" value="FtsX"/>
    <property type="match status" value="1"/>
</dbReference>
<keyword evidence="11" id="KW-1185">Reference proteome</keyword>
<feature type="domain" description="ABC3 transporter permease C-terminal" evidence="8">
    <location>
        <begin position="314"/>
        <end position="436"/>
    </location>
</feature>
<keyword evidence="5 7" id="KW-0472">Membrane</keyword>
<evidence type="ECO:0000259" key="8">
    <source>
        <dbReference type="Pfam" id="PF02687"/>
    </source>
</evidence>